<keyword evidence="1" id="KW-0732">Signal</keyword>
<dbReference type="CDD" id="cd01670">
    <property type="entry name" value="Death"/>
    <property type="match status" value="1"/>
</dbReference>
<feature type="domain" description="KEN" evidence="6">
    <location>
        <begin position="794"/>
        <end position="937"/>
    </location>
</feature>
<dbReference type="Pfam" id="PF06479">
    <property type="entry name" value="Ribonuc_2-5A"/>
    <property type="match status" value="1"/>
</dbReference>
<dbReference type="Proteomes" id="UP001642540">
    <property type="component" value="Unassembled WGS sequence"/>
</dbReference>
<evidence type="ECO:0000259" key="5">
    <source>
        <dbReference type="PROSITE" id="PS50017"/>
    </source>
</evidence>
<accession>A0ABP1PI66</accession>
<dbReference type="Gene3D" id="3.30.200.20">
    <property type="entry name" value="Phosphorylase Kinase, domain 1"/>
    <property type="match status" value="1"/>
</dbReference>
<evidence type="ECO:0000256" key="3">
    <source>
        <dbReference type="ARBA" id="ARBA00022840"/>
    </source>
</evidence>
<sequence length="938" mass="107437">MEAVDLDDVVSVLKNEKDLVTNWENFLASLHVKQIGKKEITDFKLEFEDSLDESSLLCKILSKWIEENGDKSTVKVLGTVLKKIDYSNVKYKLETTFQPSAIIKVGTYKTHKKLPSVETLFRSVNWSKNGGKDDCLLNLPILLRLLTEIGNKPVVVISINGNSCPKKSALADQFLRLIKYVTGDPHRNSKDFENGFLPTAVEFENATGIQVWNEPFYVKNKGTDIGVILMEVHHGVERNGVIELDPKTTALGLLISSHSIFLENENKSDIIQWFKDFLEVNDPKIYPKRLYQALTVLFDKETSSAQTQQHFEAEGNLLMSKLFNKCTKELPAPFEKYFEKVKSDIVSLKNPNSTHFCLSRNMPRFIEHLLKPESISSSVKQIFGKEITGNILKEFVCLWAQLVTTFNNGKIYPKTIKFQTEEMLATNLVKEVLKNYRDRMKNFFWENPAAVHKIFEKFHAETVGELRGELMNMSVSKSIKENLNVQLSQKFTALKYKFSKEISSKSESDTRKLPEIIEYDEKNILGRGSSETVVYKGTFGKREVAVKRLNGVHFDIENANKELLLLINCDGHKNVVQCFHGERRNDFFLMALELCNCNLEEWLKRIKFLDSEINAIDILRQTTEGLAHLHSHKILHRDIKPQNILLLHDSYSKQVCVKISDFGISKKFPEHRYSATITSGSGTEGWMAPEIIQYNAFAHGNGDLAKIKMTQTFASDIFSLGCVFYYVLTEGIHPFGDPVRRQVAILDDKPSTRETEIEEYYRGGLPLIKRMIAKDQAIRPKISYILKHPLLWDSKRIIDFLVVVSNGAKENEENERVKTAIECLENGAKELMGIVEGNTNGWLSRISPNSNIFRYLTVTGQNKNKGKRVMELIRAIRNMQNHYGKLPHEAQEEVGTLFDDFARYWIEKFPHLVPRTWEAFEGVADITKLGLREYFVVN</sequence>
<keyword evidence="8" id="KW-1185">Reference proteome</keyword>
<dbReference type="InterPro" id="IPR027417">
    <property type="entry name" value="P-loop_NTPase"/>
</dbReference>
<evidence type="ECO:0000259" key="6">
    <source>
        <dbReference type="PROSITE" id="PS51392"/>
    </source>
</evidence>
<dbReference type="SMART" id="SM00220">
    <property type="entry name" value="S_TKc"/>
    <property type="match status" value="1"/>
</dbReference>
<dbReference type="EMBL" id="CAXLJM020000001">
    <property type="protein sequence ID" value="CAL8067966.1"/>
    <property type="molecule type" value="Genomic_DNA"/>
</dbReference>
<dbReference type="PROSITE" id="PS50011">
    <property type="entry name" value="PROTEIN_KINASE_DOM"/>
    <property type="match status" value="1"/>
</dbReference>
<dbReference type="InterPro" id="IPR038357">
    <property type="entry name" value="KEN_sf"/>
</dbReference>
<dbReference type="InterPro" id="IPR010513">
    <property type="entry name" value="KEN_dom"/>
</dbReference>
<dbReference type="Gene3D" id="1.10.510.10">
    <property type="entry name" value="Transferase(Phosphotransferase) domain 1"/>
    <property type="match status" value="1"/>
</dbReference>
<evidence type="ECO:0000313" key="8">
    <source>
        <dbReference type="Proteomes" id="UP001642540"/>
    </source>
</evidence>
<dbReference type="InterPro" id="IPR011009">
    <property type="entry name" value="Kinase-like_dom_sf"/>
</dbReference>
<proteinExistence type="predicted"/>
<dbReference type="PANTHER" id="PTHR13954:SF6">
    <property type="entry name" value="NON-SPECIFIC SERINE_THREONINE PROTEIN KINASE"/>
    <property type="match status" value="1"/>
</dbReference>
<organism evidence="7 8">
    <name type="scientific">Orchesella dallaii</name>
    <dbReference type="NCBI Taxonomy" id="48710"/>
    <lineage>
        <taxon>Eukaryota</taxon>
        <taxon>Metazoa</taxon>
        <taxon>Ecdysozoa</taxon>
        <taxon>Arthropoda</taxon>
        <taxon>Hexapoda</taxon>
        <taxon>Collembola</taxon>
        <taxon>Entomobryomorpha</taxon>
        <taxon>Entomobryoidea</taxon>
        <taxon>Orchesellidae</taxon>
        <taxon>Orchesellinae</taxon>
        <taxon>Orchesella</taxon>
    </lineage>
</organism>
<dbReference type="Gene3D" id="1.10.533.10">
    <property type="entry name" value="Death Domain, Fas"/>
    <property type="match status" value="1"/>
</dbReference>
<dbReference type="InterPro" id="IPR000488">
    <property type="entry name" value="Death_dom"/>
</dbReference>
<keyword evidence="3" id="KW-0067">ATP-binding</keyword>
<dbReference type="Pfam" id="PF00069">
    <property type="entry name" value="Pkinase"/>
    <property type="match status" value="1"/>
</dbReference>
<feature type="domain" description="Death" evidence="5">
    <location>
        <begin position="22"/>
        <end position="97"/>
    </location>
</feature>
<dbReference type="SUPFAM" id="SSF47986">
    <property type="entry name" value="DEATH domain"/>
    <property type="match status" value="1"/>
</dbReference>
<evidence type="ECO:0000256" key="1">
    <source>
        <dbReference type="ARBA" id="ARBA00022729"/>
    </source>
</evidence>
<dbReference type="InterPro" id="IPR011029">
    <property type="entry name" value="DEATH-like_dom_sf"/>
</dbReference>
<name>A0ABP1PI66_9HEXA</name>
<dbReference type="PROSITE" id="PS50017">
    <property type="entry name" value="DEATH_DOMAIN"/>
    <property type="match status" value="1"/>
</dbReference>
<dbReference type="InterPro" id="IPR000719">
    <property type="entry name" value="Prot_kinase_dom"/>
</dbReference>
<dbReference type="Gene3D" id="3.40.50.300">
    <property type="entry name" value="P-loop containing nucleotide triphosphate hydrolases"/>
    <property type="match status" value="1"/>
</dbReference>
<dbReference type="PANTHER" id="PTHR13954">
    <property type="entry name" value="IRE1-RELATED"/>
    <property type="match status" value="1"/>
</dbReference>
<dbReference type="Gene3D" id="1.20.1440.180">
    <property type="entry name" value="KEN domain"/>
    <property type="match status" value="1"/>
</dbReference>
<protein>
    <submittedName>
        <fullName evidence="7">Uncharacterized protein</fullName>
    </submittedName>
</protein>
<gene>
    <name evidence="7" type="ORF">ODALV1_LOCUS47</name>
</gene>
<reference evidence="7 8" key="1">
    <citation type="submission" date="2024-08" db="EMBL/GenBank/DDBJ databases">
        <authorList>
            <person name="Cucini C."/>
            <person name="Frati F."/>
        </authorList>
    </citation>
    <scope>NUCLEOTIDE SEQUENCE [LARGE SCALE GENOMIC DNA]</scope>
</reference>
<keyword evidence="2" id="KW-0547">Nucleotide-binding</keyword>
<evidence type="ECO:0000313" key="7">
    <source>
        <dbReference type="EMBL" id="CAL8067966.1"/>
    </source>
</evidence>
<dbReference type="InterPro" id="IPR045133">
    <property type="entry name" value="IRE1/2-like"/>
</dbReference>
<dbReference type="PROSITE" id="PS00108">
    <property type="entry name" value="PROTEIN_KINASE_ST"/>
    <property type="match status" value="1"/>
</dbReference>
<dbReference type="PROSITE" id="PS51392">
    <property type="entry name" value="KEN"/>
    <property type="match status" value="1"/>
</dbReference>
<dbReference type="InterPro" id="IPR008271">
    <property type="entry name" value="Ser/Thr_kinase_AS"/>
</dbReference>
<dbReference type="SUPFAM" id="SSF56112">
    <property type="entry name" value="Protein kinase-like (PK-like)"/>
    <property type="match status" value="1"/>
</dbReference>
<evidence type="ECO:0000256" key="2">
    <source>
        <dbReference type="ARBA" id="ARBA00022741"/>
    </source>
</evidence>
<comment type="caution">
    <text evidence="7">The sequence shown here is derived from an EMBL/GenBank/DDBJ whole genome shotgun (WGS) entry which is preliminary data.</text>
</comment>
<evidence type="ECO:0000259" key="4">
    <source>
        <dbReference type="PROSITE" id="PS50011"/>
    </source>
</evidence>
<feature type="domain" description="Protein kinase" evidence="4">
    <location>
        <begin position="519"/>
        <end position="791"/>
    </location>
</feature>